<dbReference type="Pfam" id="PF05406">
    <property type="entry name" value="WGR"/>
    <property type="match status" value="1"/>
</dbReference>
<dbReference type="PANTHER" id="PTHR10459:SF60">
    <property type="entry name" value="POLY [ADP-RIBOSE] POLYMERASE 2"/>
    <property type="match status" value="1"/>
</dbReference>
<keyword evidence="4" id="KW-0328">Glycosyltransferase</keyword>
<dbReference type="Gene3D" id="1.20.142.10">
    <property type="entry name" value="Poly(ADP-ribose) polymerase, regulatory domain"/>
    <property type="match status" value="1"/>
</dbReference>
<evidence type="ECO:0000256" key="8">
    <source>
        <dbReference type="ARBA" id="ARBA00022737"/>
    </source>
</evidence>
<dbReference type="InterPro" id="IPR008893">
    <property type="entry name" value="WGR_domain"/>
</dbReference>
<evidence type="ECO:0000256" key="12">
    <source>
        <dbReference type="ARBA" id="ARBA00023027"/>
    </source>
</evidence>
<dbReference type="SUPFAM" id="SSF142921">
    <property type="entry name" value="WGR domain-like"/>
    <property type="match status" value="1"/>
</dbReference>
<evidence type="ECO:0000256" key="17">
    <source>
        <dbReference type="ARBA" id="ARBA00071874"/>
    </source>
</evidence>
<evidence type="ECO:0000256" key="6">
    <source>
        <dbReference type="ARBA" id="ARBA00022695"/>
    </source>
</evidence>
<keyword evidence="11" id="KW-0862">Zinc</keyword>
<evidence type="ECO:0000256" key="4">
    <source>
        <dbReference type="ARBA" id="ARBA00022676"/>
    </source>
</evidence>
<dbReference type="PROSITE" id="PS52007">
    <property type="entry name" value="PADR1"/>
    <property type="match status" value="1"/>
</dbReference>
<evidence type="ECO:0000256" key="15">
    <source>
        <dbReference type="ARBA" id="ARBA00024347"/>
    </source>
</evidence>
<keyword evidence="10" id="KW-0863">Zinc-finger</keyword>
<dbReference type="InterPro" id="IPR036957">
    <property type="entry name" value="Znf_PARP_sf"/>
</dbReference>
<feature type="compositionally biased region" description="Basic and acidic residues" evidence="18">
    <location>
        <begin position="335"/>
        <end position="350"/>
    </location>
</feature>
<dbReference type="GO" id="GO:0006302">
    <property type="term" value="P:double-strand break repair"/>
    <property type="evidence" value="ECO:0007669"/>
    <property type="project" value="TreeGrafter"/>
</dbReference>
<keyword evidence="13" id="KW-0238">DNA-binding</keyword>
<dbReference type="Gene3D" id="3.90.228.10">
    <property type="match status" value="1"/>
</dbReference>
<evidence type="ECO:0000256" key="9">
    <source>
        <dbReference type="ARBA" id="ARBA00022765"/>
    </source>
</evidence>
<keyword evidence="6" id="KW-0548">Nucleotidyltransferase</keyword>
<dbReference type="PROSITE" id="PS51977">
    <property type="entry name" value="WGR"/>
    <property type="match status" value="1"/>
</dbReference>
<evidence type="ECO:0000256" key="16">
    <source>
        <dbReference type="ARBA" id="ARBA00033987"/>
    </source>
</evidence>
<dbReference type="AlphaFoldDB" id="A0A182JBZ0"/>
<dbReference type="VEuPathDB" id="VectorBase:AATE015225"/>
<dbReference type="STRING" id="41427.A0A182JBZ0"/>
<dbReference type="Pfam" id="PF21728">
    <property type="entry name" value="PADR1_N"/>
    <property type="match status" value="1"/>
</dbReference>
<dbReference type="SUPFAM" id="SSF57716">
    <property type="entry name" value="Glucocorticoid receptor-like (DNA-binding domain)"/>
    <property type="match status" value="1"/>
</dbReference>
<dbReference type="PROSITE" id="PS51059">
    <property type="entry name" value="PARP_CATALYTIC"/>
    <property type="match status" value="1"/>
</dbReference>
<evidence type="ECO:0000259" key="20">
    <source>
        <dbReference type="PROSITE" id="PS51059"/>
    </source>
</evidence>
<dbReference type="InterPro" id="IPR050800">
    <property type="entry name" value="ARTD/PARP"/>
</dbReference>
<dbReference type="InterPro" id="IPR012982">
    <property type="entry name" value="PARP1-like_PADR1_Zn_ribbon"/>
</dbReference>
<accession>A0A182JBZ0</accession>
<dbReference type="InterPro" id="IPR004102">
    <property type="entry name" value="Poly(ADP-ribose)pol_reg_dom"/>
</dbReference>
<feature type="domain" description="PARP-type" evidence="19">
    <location>
        <begin position="8"/>
        <end position="98"/>
    </location>
</feature>
<evidence type="ECO:0000256" key="10">
    <source>
        <dbReference type="ARBA" id="ARBA00022771"/>
    </source>
</evidence>
<dbReference type="GO" id="GO:1990404">
    <property type="term" value="F:NAD+-protein mono-ADP-ribosyltransferase activity"/>
    <property type="evidence" value="ECO:0007669"/>
    <property type="project" value="TreeGrafter"/>
</dbReference>
<dbReference type="GO" id="GO:0008270">
    <property type="term" value="F:zinc ion binding"/>
    <property type="evidence" value="ECO:0007669"/>
    <property type="project" value="UniProtKB-KW"/>
</dbReference>
<dbReference type="SMART" id="SM01335">
    <property type="entry name" value="PADR1"/>
    <property type="match status" value="1"/>
</dbReference>
<keyword evidence="5" id="KW-0808">Transferase</keyword>
<dbReference type="GO" id="GO:0016779">
    <property type="term" value="F:nucleotidyltransferase activity"/>
    <property type="evidence" value="ECO:0007669"/>
    <property type="project" value="UniProtKB-KW"/>
</dbReference>
<dbReference type="GO" id="GO:0003677">
    <property type="term" value="F:DNA binding"/>
    <property type="evidence" value="ECO:0007669"/>
    <property type="project" value="UniProtKB-KW"/>
</dbReference>
<evidence type="ECO:0000256" key="14">
    <source>
        <dbReference type="ARBA" id="ARBA00023242"/>
    </source>
</evidence>
<evidence type="ECO:0000256" key="1">
    <source>
        <dbReference type="ARBA" id="ARBA00000438"/>
    </source>
</evidence>
<dbReference type="PANTHER" id="PTHR10459">
    <property type="entry name" value="DNA LIGASE"/>
    <property type="match status" value="1"/>
</dbReference>
<dbReference type="CDD" id="cd08001">
    <property type="entry name" value="WGR_PARP1_like"/>
    <property type="match status" value="1"/>
</dbReference>
<dbReference type="InterPro" id="IPR038650">
    <property type="entry name" value="PADR1_C_dom_sf"/>
</dbReference>
<dbReference type="Pfam" id="PF08063">
    <property type="entry name" value="Zn_ribbon_PADR1"/>
    <property type="match status" value="1"/>
</dbReference>
<dbReference type="GO" id="GO:0003950">
    <property type="term" value="F:NAD+ poly-ADP-ribosyltransferase activity"/>
    <property type="evidence" value="ECO:0007669"/>
    <property type="project" value="UniProtKB-UniRule"/>
</dbReference>
<evidence type="ECO:0000256" key="11">
    <source>
        <dbReference type="ARBA" id="ARBA00022833"/>
    </source>
</evidence>
<dbReference type="SMART" id="SM00773">
    <property type="entry name" value="WGR"/>
    <property type="match status" value="1"/>
</dbReference>
<dbReference type="CDD" id="cd01437">
    <property type="entry name" value="parp_like"/>
    <property type="match status" value="1"/>
</dbReference>
<dbReference type="PROSITE" id="PS51060">
    <property type="entry name" value="PARP_ALPHA_HD"/>
    <property type="match status" value="1"/>
</dbReference>
<organism evidence="23">
    <name type="scientific">Anopheles atroparvus</name>
    <name type="common">European mosquito</name>
    <dbReference type="NCBI Taxonomy" id="41427"/>
    <lineage>
        <taxon>Eukaryota</taxon>
        <taxon>Metazoa</taxon>
        <taxon>Ecdysozoa</taxon>
        <taxon>Arthropoda</taxon>
        <taxon>Hexapoda</taxon>
        <taxon>Insecta</taxon>
        <taxon>Pterygota</taxon>
        <taxon>Neoptera</taxon>
        <taxon>Endopterygota</taxon>
        <taxon>Diptera</taxon>
        <taxon>Nematocera</taxon>
        <taxon>Culicoidea</taxon>
        <taxon>Culicidae</taxon>
        <taxon>Anophelinae</taxon>
        <taxon>Anopheles</taxon>
    </lineage>
</organism>
<reference evidence="23" key="1">
    <citation type="submission" date="2022-08" db="UniProtKB">
        <authorList>
            <consortium name="EnsemblMetazoa"/>
        </authorList>
    </citation>
    <scope>IDENTIFICATION</scope>
    <source>
        <strain evidence="23">EBRO</strain>
    </source>
</reference>
<dbReference type="InterPro" id="IPR001510">
    <property type="entry name" value="Znf_PARP"/>
</dbReference>
<dbReference type="Pfam" id="PF00644">
    <property type="entry name" value="PARP"/>
    <property type="match status" value="1"/>
</dbReference>
<dbReference type="GO" id="GO:0005730">
    <property type="term" value="C:nucleolus"/>
    <property type="evidence" value="ECO:0007669"/>
    <property type="project" value="TreeGrafter"/>
</dbReference>
<evidence type="ECO:0000259" key="21">
    <source>
        <dbReference type="PROSITE" id="PS51060"/>
    </source>
</evidence>
<evidence type="ECO:0000256" key="2">
    <source>
        <dbReference type="ARBA" id="ARBA00000459"/>
    </source>
</evidence>
<evidence type="ECO:0000259" key="19">
    <source>
        <dbReference type="PROSITE" id="PS50064"/>
    </source>
</evidence>
<evidence type="ECO:0000256" key="5">
    <source>
        <dbReference type="ARBA" id="ARBA00022679"/>
    </source>
</evidence>
<dbReference type="SMART" id="SM01336">
    <property type="entry name" value="zf-PARP"/>
    <property type="match status" value="1"/>
</dbReference>
<dbReference type="Gene3D" id="1.10.20.130">
    <property type="match status" value="1"/>
</dbReference>
<keyword evidence="8" id="KW-0677">Repeat</keyword>
<dbReference type="Gene3D" id="2.20.25.630">
    <property type="match status" value="1"/>
</dbReference>
<keyword evidence="9" id="KW-0013">ADP-ribosylation</keyword>
<proteinExistence type="inferred from homology"/>
<evidence type="ECO:0000259" key="22">
    <source>
        <dbReference type="PROSITE" id="PS51977"/>
    </source>
</evidence>
<keyword evidence="12" id="KW-0520">NAD</keyword>
<feature type="domain" description="PARP alpha-helical" evidence="21">
    <location>
        <begin position="501"/>
        <end position="618"/>
    </location>
</feature>
<dbReference type="PROSITE" id="PS50064">
    <property type="entry name" value="ZF_PARP_2"/>
    <property type="match status" value="1"/>
</dbReference>
<name>A0A182JBZ0_ANOAO</name>
<dbReference type="GO" id="GO:0070212">
    <property type="term" value="P:protein poly-ADP-ribosylation"/>
    <property type="evidence" value="ECO:0007669"/>
    <property type="project" value="TreeGrafter"/>
</dbReference>
<dbReference type="Pfam" id="PF00645">
    <property type="entry name" value="zf-PARP"/>
    <property type="match status" value="1"/>
</dbReference>
<keyword evidence="14" id="KW-0539">Nucleus</keyword>
<evidence type="ECO:0000256" key="3">
    <source>
        <dbReference type="ARBA" id="ARBA00004123"/>
    </source>
</evidence>
<keyword evidence="7" id="KW-0479">Metal-binding</keyword>
<feature type="region of interest" description="Disordered" evidence="18">
    <location>
        <begin position="328"/>
        <end position="357"/>
    </location>
</feature>
<dbReference type="InterPro" id="IPR036616">
    <property type="entry name" value="Poly(ADP-ribose)pol_reg_dom_sf"/>
</dbReference>
<dbReference type="InterPro" id="IPR012317">
    <property type="entry name" value="Poly(ADP-ribose)pol_cat_dom"/>
</dbReference>
<comment type="catalytic activity">
    <reaction evidence="2">
        <text>L-glutamyl-[protein] + NAD(+) = 5-O-(ADP-D-ribosyl)-L-glutamyl-[protein] + nicotinamide</text>
        <dbReference type="Rhea" id="RHEA:58224"/>
        <dbReference type="Rhea" id="RHEA-COMP:10208"/>
        <dbReference type="Rhea" id="RHEA-COMP:15089"/>
        <dbReference type="ChEBI" id="CHEBI:17154"/>
        <dbReference type="ChEBI" id="CHEBI:29973"/>
        <dbReference type="ChEBI" id="CHEBI:57540"/>
        <dbReference type="ChEBI" id="CHEBI:142540"/>
    </reaction>
</comment>
<feature type="domain" description="PARP catalytic" evidence="20">
    <location>
        <begin position="627"/>
        <end position="851"/>
    </location>
</feature>
<dbReference type="Gene3D" id="3.30.1740.10">
    <property type="entry name" value="Zinc finger, PARP-type"/>
    <property type="match status" value="1"/>
</dbReference>
<dbReference type="FunFam" id="3.90.228.10:FF:000002">
    <property type="entry name" value="Poly [ADP-ribose] polymerase"/>
    <property type="match status" value="1"/>
</dbReference>
<sequence>MSDNMLPFIAEYSKSNRSRCNCCIQTIAKDVLRLGVMVQAKNFDGKIPLWYHEHCFFKAPETVDIGYIRPSSEWEIARFQQLRYEDQLQLRDKIASTIDPNETIPLDKETNDAKIDVDEATKLQTNKKLNAEERVIDKITPLPVCSSVKESKSALTEDGVPKKKMKIKVNMDTVVQTTEEQLIAKQQEAFYRLRDRLKEFKVNKSELTQLLEYNDEFVPRGIDAILDHVCDIMMFGALERCSICGARFVFQESAYVCNGNLSAWTKCLNKETTPSRRKTSVMGYLKERYTIFREYECVVGNRVMRRVAQAPVNQGLLSKVRVNAKQSMVSSDWGSDPHTRSPTKDAEHSGSTDGCKSLPSKMTYQMKSGLIVDPDSGLANEAHVYKKGDIIYNCVLNMVDIQRDRNSFYKMQVLEADMHPKYWLFRAWGRIGTTVGGTKVQDFKNANDAVNEFRKLFFDKTFNRWNRHDSQYEKHGGLFYPIEVDYSEKNAKPLVKDNNIRSKLNPAVQDLIRMIFDVDEMNRVMLEFELDMEKMPLGKLSQRQLQTAMGVLSEIAFLITTNGSAPQFIDASNRFYSLVPHNFGLKPVQVLDTANQVKEKLTMLENLQQIEFAYSLLHVGESDDSKSVLDVYYEHLKTDIERMERSSKEFALLQQYVRNTHAATHRDFTLEIEEIFRIQRKGEDSRYEPFRSLHNRKLLWHGSRLTNFVGILSNGLKIAPPEAPVTGYMFGKGIYFADMVSKSANYCCTNPADPKGLMLLCEVALGGMQEYTHAHYVKKLPTGKHSVKGIGRTQPDPSATHTRPDGVEIPLGKGVTKEELNSSLLYNEFVVYNVAQVNCQYLLKMKFLHNT</sequence>
<feature type="domain" description="WGR" evidence="22">
    <location>
        <begin position="381"/>
        <end position="479"/>
    </location>
</feature>
<evidence type="ECO:0000256" key="13">
    <source>
        <dbReference type="ARBA" id="ARBA00023125"/>
    </source>
</evidence>
<evidence type="ECO:0000313" key="23">
    <source>
        <dbReference type="EnsemblMetazoa" id="AATE015225-PA.1"/>
    </source>
</evidence>
<feature type="region of interest" description="Disordered" evidence="18">
    <location>
        <begin position="785"/>
        <end position="805"/>
    </location>
</feature>
<dbReference type="SUPFAM" id="SSF56399">
    <property type="entry name" value="ADP-ribosylation"/>
    <property type="match status" value="1"/>
</dbReference>
<comment type="subcellular location">
    <subcellularLocation>
        <location evidence="3">Nucleus</location>
    </subcellularLocation>
</comment>
<protein>
    <recommendedName>
        <fullName evidence="17">Poly [ADP-ribose] polymerase</fullName>
    </recommendedName>
</protein>
<comment type="catalytic activity">
    <reaction evidence="16">
        <text>NAD(+) + (ADP-D-ribosyl)n-acceptor = nicotinamide + (ADP-D-ribosyl)n+1-acceptor + H(+).</text>
        <dbReference type="EC" id="2.4.2.30"/>
    </reaction>
</comment>
<comment type="similarity">
    <text evidence="15">Belongs to the ARTD/PARP family.</text>
</comment>
<dbReference type="InterPro" id="IPR049296">
    <property type="entry name" value="PARP1-like_PADR1_N"/>
</dbReference>
<dbReference type="Pfam" id="PF02877">
    <property type="entry name" value="PARP_reg"/>
    <property type="match status" value="1"/>
</dbReference>
<comment type="catalytic activity">
    <reaction evidence="1">
        <text>L-aspartyl-[protein] + NAD(+) = 4-O-(ADP-D-ribosyl)-L-aspartyl-[protein] + nicotinamide</text>
        <dbReference type="Rhea" id="RHEA:54424"/>
        <dbReference type="Rhea" id="RHEA-COMP:9867"/>
        <dbReference type="Rhea" id="RHEA-COMP:13832"/>
        <dbReference type="ChEBI" id="CHEBI:17154"/>
        <dbReference type="ChEBI" id="CHEBI:29961"/>
        <dbReference type="ChEBI" id="CHEBI:57540"/>
        <dbReference type="ChEBI" id="CHEBI:138102"/>
    </reaction>
</comment>
<dbReference type="SUPFAM" id="SSF47587">
    <property type="entry name" value="Domain of poly(ADP-ribose) polymerase"/>
    <property type="match status" value="1"/>
</dbReference>
<dbReference type="InterPro" id="IPR036930">
    <property type="entry name" value="WGR_dom_sf"/>
</dbReference>
<dbReference type="FunFam" id="1.20.142.10:FF:000001">
    <property type="entry name" value="Poly [ADP-ribose] polymerase"/>
    <property type="match status" value="1"/>
</dbReference>
<evidence type="ECO:0000256" key="7">
    <source>
        <dbReference type="ARBA" id="ARBA00022723"/>
    </source>
</evidence>
<dbReference type="EnsemblMetazoa" id="AATE015225-RA">
    <property type="protein sequence ID" value="AATE015225-PA.1"/>
    <property type="gene ID" value="AATE015225"/>
</dbReference>
<evidence type="ECO:0000256" key="18">
    <source>
        <dbReference type="SAM" id="MobiDB-lite"/>
    </source>
</evidence>